<reference evidence="2" key="1">
    <citation type="journal article" date="2023" name="G3 (Bethesda)">
        <title>Genome assembly and association tests identify interacting loci associated with vigor, precocity, and sex in interspecific pistachio rootstocks.</title>
        <authorList>
            <person name="Palmer W."/>
            <person name="Jacygrad E."/>
            <person name="Sagayaradj S."/>
            <person name="Cavanaugh K."/>
            <person name="Han R."/>
            <person name="Bertier L."/>
            <person name="Beede B."/>
            <person name="Kafkas S."/>
            <person name="Golino D."/>
            <person name="Preece J."/>
            <person name="Michelmore R."/>
        </authorList>
    </citation>
    <scope>NUCLEOTIDE SEQUENCE [LARGE SCALE GENOMIC DNA]</scope>
</reference>
<proteinExistence type="predicted"/>
<organism evidence="1 2">
    <name type="scientific">Pistacia integerrima</name>
    <dbReference type="NCBI Taxonomy" id="434235"/>
    <lineage>
        <taxon>Eukaryota</taxon>
        <taxon>Viridiplantae</taxon>
        <taxon>Streptophyta</taxon>
        <taxon>Embryophyta</taxon>
        <taxon>Tracheophyta</taxon>
        <taxon>Spermatophyta</taxon>
        <taxon>Magnoliopsida</taxon>
        <taxon>eudicotyledons</taxon>
        <taxon>Gunneridae</taxon>
        <taxon>Pentapetalae</taxon>
        <taxon>rosids</taxon>
        <taxon>malvids</taxon>
        <taxon>Sapindales</taxon>
        <taxon>Anacardiaceae</taxon>
        <taxon>Pistacia</taxon>
    </lineage>
</organism>
<dbReference type="Proteomes" id="UP001163603">
    <property type="component" value="Chromosome 4"/>
</dbReference>
<keyword evidence="2" id="KW-1185">Reference proteome</keyword>
<gene>
    <name evidence="1" type="ORF">Pint_18524</name>
</gene>
<evidence type="ECO:0000313" key="1">
    <source>
        <dbReference type="EMBL" id="KAJ0042154.1"/>
    </source>
</evidence>
<protein>
    <submittedName>
        <fullName evidence="1">Uncharacterized protein</fullName>
    </submittedName>
</protein>
<evidence type="ECO:0000313" key="2">
    <source>
        <dbReference type="Proteomes" id="UP001163603"/>
    </source>
</evidence>
<comment type="caution">
    <text evidence="1">The sequence shown here is derived from an EMBL/GenBank/DDBJ whole genome shotgun (WGS) entry which is preliminary data.</text>
</comment>
<dbReference type="EMBL" id="CM047739">
    <property type="protein sequence ID" value="KAJ0042154.1"/>
    <property type="molecule type" value="Genomic_DNA"/>
</dbReference>
<accession>A0ACC0YWP4</accession>
<name>A0ACC0YWP4_9ROSI</name>
<sequence>MQSSSPPDAADAKGAFRKPLNDAGSRKYRRRSPVNRSSSSDGSPKHDRSSSPVFSREDPAKASEHRQRRRDGERELDRDSGLSQYGRGSGSYRHSDRQSSRSSHGYSRHNDYGRHDKHANDEERNYQRLSSRSGWESRTSTHSDYPRQESDLSRSKDYLSSADISIRDRNDVTGHRSKDKEKESSYLERQKYKDKDSSSDRTGSARRQTSSNSEETDKDWHKRDRDGRDERRDYRRSSGDYRNDRAVTYEESRGHRNDSSSGRNHGGHRLKEVYKSDSKELDGQKLAKGEKRKYDDQETNRDKDRYYREKANFASENQETLTKKTKFSNWDKGADFVKDAAEKMSSNSKQAQGTGGNVALSQADDGDSVTNGLDAAKVAAMKAAELVNKNLVGGGYMSTDQKKKLLWGNKKSTTTEESVHRWDTALFGDRDRQEKFNKLMACFQYVLSALITSKQNLLLHVPGVKGEVKVEHKPDNQDGSGPLQADKQRELQLDLEKQYTAGLRRRDGRTVGLGL</sequence>